<evidence type="ECO:0000313" key="1">
    <source>
        <dbReference type="EMBL" id="TFK25444.1"/>
    </source>
</evidence>
<keyword evidence="2" id="KW-1185">Reference proteome</keyword>
<dbReference type="Proteomes" id="UP000307440">
    <property type="component" value="Unassembled WGS sequence"/>
</dbReference>
<organism evidence="1 2">
    <name type="scientific">Coprinopsis marcescibilis</name>
    <name type="common">Agaric fungus</name>
    <name type="synonym">Psathyrella marcescibilis</name>
    <dbReference type="NCBI Taxonomy" id="230819"/>
    <lineage>
        <taxon>Eukaryota</taxon>
        <taxon>Fungi</taxon>
        <taxon>Dikarya</taxon>
        <taxon>Basidiomycota</taxon>
        <taxon>Agaricomycotina</taxon>
        <taxon>Agaricomycetes</taxon>
        <taxon>Agaricomycetidae</taxon>
        <taxon>Agaricales</taxon>
        <taxon>Agaricineae</taxon>
        <taxon>Psathyrellaceae</taxon>
        <taxon>Coprinopsis</taxon>
    </lineage>
</organism>
<reference evidence="1 2" key="1">
    <citation type="journal article" date="2019" name="Nat. Ecol. Evol.">
        <title>Megaphylogeny resolves global patterns of mushroom evolution.</title>
        <authorList>
            <person name="Varga T."/>
            <person name="Krizsan K."/>
            <person name="Foldi C."/>
            <person name="Dima B."/>
            <person name="Sanchez-Garcia M."/>
            <person name="Sanchez-Ramirez S."/>
            <person name="Szollosi G.J."/>
            <person name="Szarkandi J.G."/>
            <person name="Papp V."/>
            <person name="Albert L."/>
            <person name="Andreopoulos W."/>
            <person name="Angelini C."/>
            <person name="Antonin V."/>
            <person name="Barry K.W."/>
            <person name="Bougher N.L."/>
            <person name="Buchanan P."/>
            <person name="Buyck B."/>
            <person name="Bense V."/>
            <person name="Catcheside P."/>
            <person name="Chovatia M."/>
            <person name="Cooper J."/>
            <person name="Damon W."/>
            <person name="Desjardin D."/>
            <person name="Finy P."/>
            <person name="Geml J."/>
            <person name="Haridas S."/>
            <person name="Hughes K."/>
            <person name="Justo A."/>
            <person name="Karasinski D."/>
            <person name="Kautmanova I."/>
            <person name="Kiss B."/>
            <person name="Kocsube S."/>
            <person name="Kotiranta H."/>
            <person name="LaButti K.M."/>
            <person name="Lechner B.E."/>
            <person name="Liimatainen K."/>
            <person name="Lipzen A."/>
            <person name="Lukacs Z."/>
            <person name="Mihaltcheva S."/>
            <person name="Morgado L.N."/>
            <person name="Niskanen T."/>
            <person name="Noordeloos M.E."/>
            <person name="Ohm R.A."/>
            <person name="Ortiz-Santana B."/>
            <person name="Ovrebo C."/>
            <person name="Racz N."/>
            <person name="Riley R."/>
            <person name="Savchenko A."/>
            <person name="Shiryaev A."/>
            <person name="Soop K."/>
            <person name="Spirin V."/>
            <person name="Szebenyi C."/>
            <person name="Tomsovsky M."/>
            <person name="Tulloss R.E."/>
            <person name="Uehling J."/>
            <person name="Grigoriev I.V."/>
            <person name="Vagvolgyi C."/>
            <person name="Papp T."/>
            <person name="Martin F.M."/>
            <person name="Miettinen O."/>
            <person name="Hibbett D.S."/>
            <person name="Nagy L.G."/>
        </authorList>
    </citation>
    <scope>NUCLEOTIDE SEQUENCE [LARGE SCALE GENOMIC DNA]</scope>
    <source>
        <strain evidence="1 2">CBS 121175</strain>
    </source>
</reference>
<name>A0A5C3KYG7_COPMA</name>
<proteinExistence type="predicted"/>
<protein>
    <recommendedName>
        <fullName evidence="3">F-box domain-containing protein</fullName>
    </recommendedName>
</protein>
<dbReference type="AlphaFoldDB" id="A0A5C3KYG7"/>
<dbReference type="OrthoDB" id="2587912at2759"/>
<gene>
    <name evidence="1" type="ORF">FA15DRAFT_357859</name>
</gene>
<sequence>MTVLIQISMSMMNTLPVEILEDILALVIPLRHLNPTSALLVCSTFNAVGRRLLYTHLRFYSAGQLKRFLLCYGSNGLDVAPCAKGETSPPGRTIPCPPRTIEFDLANDIATRLFYHMHALFLLYTQPSPASHLNWDALGGGLGVDGLRAVPTMRSPHSGVKDRLTLDALRLRFNSHTQDTDLEMISRALMLVNPFIFVWTGPDPLHHFSIAIVPPAVPYLFKALQGFSNLRELKLTHIAFVTRPNPIAFPAIPSLEKVYIGQATFVNPECISAAVLLSGTSPEFKLQEIRLVDAYKESIWGPRLRRSDLETAAVGLAQQSGTLQSSLANEIVSETSEFRLDTTAVQNLIHERVLCQAKSERIVGGDRVEFKANLI</sequence>
<evidence type="ECO:0008006" key="3">
    <source>
        <dbReference type="Google" id="ProtNLM"/>
    </source>
</evidence>
<evidence type="ECO:0000313" key="2">
    <source>
        <dbReference type="Proteomes" id="UP000307440"/>
    </source>
</evidence>
<accession>A0A5C3KYG7</accession>
<dbReference type="EMBL" id="ML210186">
    <property type="protein sequence ID" value="TFK25444.1"/>
    <property type="molecule type" value="Genomic_DNA"/>
</dbReference>